<reference evidence="1 2" key="1">
    <citation type="submission" date="2017-10" db="EMBL/GenBank/DDBJ databases">
        <title>Comparative genomics in systemic dimorphic fungi from Ajellomycetaceae.</title>
        <authorList>
            <person name="Munoz J.F."/>
            <person name="Mcewen J.G."/>
            <person name="Clay O.K."/>
            <person name="Cuomo C.A."/>
        </authorList>
    </citation>
    <scope>NUCLEOTIDE SEQUENCE [LARGE SCALE GENOMIC DNA]</scope>
    <source>
        <strain evidence="1 2">UAMH4076</strain>
    </source>
</reference>
<gene>
    <name evidence="1" type="ORF">GX50_01698</name>
</gene>
<dbReference type="STRING" id="73230.A0A2B7ZQL6"/>
<dbReference type="AlphaFoldDB" id="A0A2B7ZQL6"/>
<protein>
    <submittedName>
        <fullName evidence="1">Uncharacterized protein</fullName>
    </submittedName>
</protein>
<accession>A0A2B7ZQL6</accession>
<dbReference type="PANTHER" id="PTHR35392:SF3">
    <property type="entry name" value="ZN(2)-C6 FUNGAL-TYPE DOMAIN-CONTAINING PROTEIN"/>
    <property type="match status" value="1"/>
</dbReference>
<evidence type="ECO:0000313" key="1">
    <source>
        <dbReference type="EMBL" id="PGH35483.1"/>
    </source>
</evidence>
<name>A0A2B7ZQL6_9EURO</name>
<keyword evidence="2" id="KW-1185">Reference proteome</keyword>
<dbReference type="EMBL" id="PDND01000021">
    <property type="protein sequence ID" value="PGH35483.1"/>
    <property type="molecule type" value="Genomic_DNA"/>
</dbReference>
<evidence type="ECO:0000313" key="2">
    <source>
        <dbReference type="Proteomes" id="UP000226031"/>
    </source>
</evidence>
<organism evidence="1 2">
    <name type="scientific">[Emmonsia] crescens</name>
    <dbReference type="NCBI Taxonomy" id="73230"/>
    <lineage>
        <taxon>Eukaryota</taxon>
        <taxon>Fungi</taxon>
        <taxon>Dikarya</taxon>
        <taxon>Ascomycota</taxon>
        <taxon>Pezizomycotina</taxon>
        <taxon>Eurotiomycetes</taxon>
        <taxon>Eurotiomycetidae</taxon>
        <taxon>Onygenales</taxon>
        <taxon>Ajellomycetaceae</taxon>
        <taxon>Emergomyces</taxon>
    </lineage>
</organism>
<dbReference type="VEuPathDB" id="FungiDB:EMCG_05276"/>
<comment type="caution">
    <text evidence="1">The sequence shown here is derived from an EMBL/GenBank/DDBJ whole genome shotgun (WGS) entry which is preliminary data.</text>
</comment>
<proteinExistence type="predicted"/>
<dbReference type="PANTHER" id="PTHR35392">
    <property type="entry name" value="ZN(II)2CYS6 TRANSCRIPTION FACTOR (EUROFUNG)-RELATED-RELATED"/>
    <property type="match status" value="1"/>
</dbReference>
<dbReference type="InterPro" id="IPR052973">
    <property type="entry name" value="Fungal_sec-metab_reg_TF"/>
</dbReference>
<sequence>MAKGVQTMRQHIRAQTMPHPIMGQLFRCMDIFLMDSEMLTLETYVFAREHMNLTRNEEERVLMGNFFLLWFAIRRTATIDHIIGEDTLEMSPELDDRSCPWFGKIPLPPVMIQQLDMILTLGVLNPLREQVLEDFQKLLLANRPQSWMTMYLMLRYAIPTTIKELHQSAKVFLAYYHCATAAANPFHMDWEIQLSTPFADMPSYEIDFLRETYQRANWRKELQTTNKLPPYEDHTYYVDQMFEKNWSPRDILIDYDEE</sequence>
<dbReference type="Proteomes" id="UP000226031">
    <property type="component" value="Unassembled WGS sequence"/>
</dbReference>